<sequence>MLKKESKVHTIFKNVSFSTDEVAKIEAHFHRVCYRKGDVLLRAKDVVSDQYYVETGCLRVFYSDDSGREHTVQFAIEDWWLSDYTAFFTSDPSIMTIECIQSAVLYRVSKEDLDQLYVEIPQLERFYRKKLEIAYSVLQKRILGCLYKTTKEKYLDFTLLYPNVEKCVKNYHIASYLGVTTETLSRIRKEIAQG</sequence>
<reference evidence="2 3" key="1">
    <citation type="submission" date="2020-03" db="EMBL/GenBank/DDBJ databases">
        <title>Genomic Encyclopedia of Type Strains, Phase IV (KMG-IV): sequencing the most valuable type-strain genomes for metagenomic binning, comparative biology and taxonomic classification.</title>
        <authorList>
            <person name="Goeker M."/>
        </authorList>
    </citation>
    <scope>NUCLEOTIDE SEQUENCE [LARGE SCALE GENOMIC DNA]</scope>
    <source>
        <strain evidence="2 3">DSM 101599</strain>
    </source>
</reference>
<organism evidence="2 3">
    <name type="scientific">Wenyingzhuangia heitensis</name>
    <dbReference type="NCBI Taxonomy" id="1487859"/>
    <lineage>
        <taxon>Bacteria</taxon>
        <taxon>Pseudomonadati</taxon>
        <taxon>Bacteroidota</taxon>
        <taxon>Flavobacteriia</taxon>
        <taxon>Flavobacteriales</taxon>
        <taxon>Flavobacteriaceae</taxon>
        <taxon>Wenyingzhuangia</taxon>
    </lineage>
</organism>
<dbReference type="SUPFAM" id="SSF51206">
    <property type="entry name" value="cAMP-binding domain-like"/>
    <property type="match status" value="1"/>
</dbReference>
<dbReference type="Gene3D" id="2.60.120.10">
    <property type="entry name" value="Jelly Rolls"/>
    <property type="match status" value="1"/>
</dbReference>
<name>A0ABX0UA96_9FLAO</name>
<dbReference type="InterPro" id="IPR018490">
    <property type="entry name" value="cNMP-bd_dom_sf"/>
</dbReference>
<dbReference type="CDD" id="cd00038">
    <property type="entry name" value="CAP_ED"/>
    <property type="match status" value="1"/>
</dbReference>
<dbReference type="InterPro" id="IPR014710">
    <property type="entry name" value="RmlC-like_jellyroll"/>
</dbReference>
<dbReference type="InterPro" id="IPR000595">
    <property type="entry name" value="cNMP-bd_dom"/>
</dbReference>
<gene>
    <name evidence="2" type="ORF">FHR24_001179</name>
</gene>
<accession>A0ABX0UA96</accession>
<keyword evidence="3" id="KW-1185">Reference proteome</keyword>
<evidence type="ECO:0000313" key="3">
    <source>
        <dbReference type="Proteomes" id="UP000745859"/>
    </source>
</evidence>
<dbReference type="PROSITE" id="PS50042">
    <property type="entry name" value="CNMP_BINDING_3"/>
    <property type="match status" value="1"/>
</dbReference>
<proteinExistence type="predicted"/>
<dbReference type="Proteomes" id="UP000745859">
    <property type="component" value="Unassembled WGS sequence"/>
</dbReference>
<feature type="domain" description="Cyclic nucleotide-binding" evidence="1">
    <location>
        <begin position="16"/>
        <end position="125"/>
    </location>
</feature>
<protein>
    <submittedName>
        <fullName evidence="2">CRP-like cAMP-binding protein</fullName>
    </submittedName>
</protein>
<dbReference type="RefSeq" id="WP_167185307.1">
    <property type="nucleotide sequence ID" value="NZ_JAASQL010000001.1"/>
</dbReference>
<dbReference type="Pfam" id="PF00027">
    <property type="entry name" value="cNMP_binding"/>
    <property type="match status" value="1"/>
</dbReference>
<comment type="caution">
    <text evidence="2">The sequence shown here is derived from an EMBL/GenBank/DDBJ whole genome shotgun (WGS) entry which is preliminary data.</text>
</comment>
<evidence type="ECO:0000313" key="2">
    <source>
        <dbReference type="EMBL" id="NIJ44740.1"/>
    </source>
</evidence>
<dbReference type="EMBL" id="JAASQL010000001">
    <property type="protein sequence ID" value="NIJ44740.1"/>
    <property type="molecule type" value="Genomic_DNA"/>
</dbReference>
<evidence type="ECO:0000259" key="1">
    <source>
        <dbReference type="PROSITE" id="PS50042"/>
    </source>
</evidence>